<evidence type="ECO:0000259" key="6">
    <source>
        <dbReference type="Pfam" id="PF01323"/>
    </source>
</evidence>
<dbReference type="GO" id="GO:0005777">
    <property type="term" value="C:peroxisome"/>
    <property type="evidence" value="ECO:0007669"/>
    <property type="project" value="TreeGrafter"/>
</dbReference>
<dbReference type="InterPro" id="IPR051924">
    <property type="entry name" value="GST_Kappa/NadH"/>
</dbReference>
<dbReference type="Proteomes" id="UP000283509">
    <property type="component" value="Unassembled WGS sequence"/>
</dbReference>
<dbReference type="PIRSF" id="PIRSF006386">
    <property type="entry name" value="HCCAis_GSTk"/>
    <property type="match status" value="1"/>
</dbReference>
<dbReference type="InterPro" id="IPR036249">
    <property type="entry name" value="Thioredoxin-like_sf"/>
</dbReference>
<dbReference type="PANTHER" id="PTHR42943">
    <property type="entry name" value="GLUTATHIONE S-TRANSFERASE KAPPA"/>
    <property type="match status" value="1"/>
</dbReference>
<dbReference type="InterPro" id="IPR014440">
    <property type="entry name" value="HCCAis_GSTk"/>
</dbReference>
<dbReference type="FunFam" id="3.40.30.10:FF:000096">
    <property type="entry name" value="Glutathione S-transferase kappa"/>
    <property type="match status" value="1"/>
</dbReference>
<evidence type="ECO:0000256" key="1">
    <source>
        <dbReference type="ARBA" id="ARBA00006494"/>
    </source>
</evidence>
<evidence type="ECO:0000313" key="8">
    <source>
        <dbReference type="Proteomes" id="UP000283509"/>
    </source>
</evidence>
<sequence length="239" mass="27028">MEIFAKRLMATATSTLGKKKIDLFYDVLSPYTWFAFETLMRYKNHWNIEVTLKPMLLAGVNQATGNKPPGLVPNKAIYMNSDLARCATYFNVPFKMPEDPFEMIMVKGSLIPNRFLTAIDMLYPEHLEAASRALWISGWSRGEDFTQPAILAKAGQTAGLSKDQLLKIQEHMTHQATKDRLRAYTDQAIQYGAFGSPTIIYHKNGSPQLFFGSDRFPILAQEIGEEWRGPQPNSTDSKL</sequence>
<dbReference type="Pfam" id="PF01323">
    <property type="entry name" value="DSBA"/>
    <property type="match status" value="1"/>
</dbReference>
<reference evidence="7 8" key="1">
    <citation type="submission" date="2018-04" db="EMBL/GenBank/DDBJ databases">
        <authorList>
            <person name="Zhang X."/>
            <person name="Yuan J."/>
            <person name="Li F."/>
            <person name="Xiang J."/>
        </authorList>
    </citation>
    <scope>NUCLEOTIDE SEQUENCE [LARGE SCALE GENOMIC DNA]</scope>
    <source>
        <tissue evidence="7">Muscle</tissue>
    </source>
</reference>
<dbReference type="PANTHER" id="PTHR42943:SF2">
    <property type="entry name" value="GLUTATHIONE S-TRANSFERASE KAPPA 1"/>
    <property type="match status" value="1"/>
</dbReference>
<dbReference type="Gene3D" id="3.40.30.10">
    <property type="entry name" value="Glutaredoxin"/>
    <property type="match status" value="1"/>
</dbReference>
<evidence type="ECO:0000256" key="4">
    <source>
        <dbReference type="PIRNR" id="PIRNR006386"/>
    </source>
</evidence>
<dbReference type="GO" id="GO:0005739">
    <property type="term" value="C:mitochondrion"/>
    <property type="evidence" value="ECO:0007669"/>
    <property type="project" value="TreeGrafter"/>
</dbReference>
<dbReference type="AlphaFoldDB" id="A0A423TFR7"/>
<dbReference type="EC" id="2.5.1.18" evidence="4"/>
<reference evidence="7 8" key="2">
    <citation type="submission" date="2019-01" db="EMBL/GenBank/DDBJ databases">
        <title>The decoding of complex shrimp genome reveals the adaptation for benthos swimmer, frequently molting mechanism and breeding impact on genome.</title>
        <authorList>
            <person name="Sun Y."/>
            <person name="Gao Y."/>
            <person name="Yu Y."/>
        </authorList>
    </citation>
    <scope>NUCLEOTIDE SEQUENCE [LARGE SCALE GENOMIC DNA]</scope>
    <source>
        <tissue evidence="7">Muscle</tissue>
    </source>
</reference>
<feature type="active site" description="Nucleophile" evidence="5">
    <location>
        <position position="29"/>
    </location>
</feature>
<keyword evidence="8" id="KW-1185">Reference proteome</keyword>
<dbReference type="OrthoDB" id="4664297at2759"/>
<dbReference type="SUPFAM" id="SSF52833">
    <property type="entry name" value="Thioredoxin-like"/>
    <property type="match status" value="1"/>
</dbReference>
<comment type="catalytic activity">
    <reaction evidence="3 4">
        <text>RX + glutathione = an S-substituted glutathione + a halide anion + H(+)</text>
        <dbReference type="Rhea" id="RHEA:16437"/>
        <dbReference type="ChEBI" id="CHEBI:15378"/>
        <dbReference type="ChEBI" id="CHEBI:16042"/>
        <dbReference type="ChEBI" id="CHEBI:17792"/>
        <dbReference type="ChEBI" id="CHEBI:57925"/>
        <dbReference type="ChEBI" id="CHEBI:90779"/>
        <dbReference type="EC" id="2.5.1.18"/>
    </reaction>
</comment>
<protein>
    <recommendedName>
        <fullName evidence="4">Glutathione S-transferase kappa</fullName>
        <ecNumber evidence="4">2.5.1.18</ecNumber>
    </recommendedName>
</protein>
<evidence type="ECO:0000313" key="7">
    <source>
        <dbReference type="EMBL" id="ROT75323.1"/>
    </source>
</evidence>
<comment type="caution">
    <text evidence="7">The sequence shown here is derived from an EMBL/GenBank/DDBJ whole genome shotgun (WGS) entry which is preliminary data.</text>
</comment>
<dbReference type="GO" id="GO:0004602">
    <property type="term" value="F:glutathione peroxidase activity"/>
    <property type="evidence" value="ECO:0007669"/>
    <property type="project" value="TreeGrafter"/>
</dbReference>
<feature type="domain" description="DSBA-like thioredoxin" evidence="6">
    <location>
        <begin position="21"/>
        <end position="223"/>
    </location>
</feature>
<evidence type="ECO:0000256" key="5">
    <source>
        <dbReference type="PIRSR" id="PIRSR006386-1"/>
    </source>
</evidence>
<accession>A0A423TFR7</accession>
<proteinExistence type="inferred from homology"/>
<comment type="similarity">
    <text evidence="1 4">Belongs to the GST superfamily. Kappa family.</text>
</comment>
<evidence type="ECO:0000256" key="3">
    <source>
        <dbReference type="ARBA" id="ARBA00047960"/>
    </source>
</evidence>
<keyword evidence="2 4" id="KW-0808">Transferase</keyword>
<dbReference type="EMBL" id="QCYY01001785">
    <property type="protein sequence ID" value="ROT75323.1"/>
    <property type="molecule type" value="Genomic_DNA"/>
</dbReference>
<organism evidence="7 8">
    <name type="scientific">Penaeus vannamei</name>
    <name type="common">Whiteleg shrimp</name>
    <name type="synonym">Litopenaeus vannamei</name>
    <dbReference type="NCBI Taxonomy" id="6689"/>
    <lineage>
        <taxon>Eukaryota</taxon>
        <taxon>Metazoa</taxon>
        <taxon>Ecdysozoa</taxon>
        <taxon>Arthropoda</taxon>
        <taxon>Crustacea</taxon>
        <taxon>Multicrustacea</taxon>
        <taxon>Malacostraca</taxon>
        <taxon>Eumalacostraca</taxon>
        <taxon>Eucarida</taxon>
        <taxon>Decapoda</taxon>
        <taxon>Dendrobranchiata</taxon>
        <taxon>Penaeoidea</taxon>
        <taxon>Penaeidae</taxon>
        <taxon>Penaeus</taxon>
    </lineage>
</organism>
<dbReference type="GO" id="GO:0004364">
    <property type="term" value="F:glutathione transferase activity"/>
    <property type="evidence" value="ECO:0007669"/>
    <property type="project" value="UniProtKB-UniRule"/>
</dbReference>
<dbReference type="GO" id="GO:0006749">
    <property type="term" value="P:glutathione metabolic process"/>
    <property type="evidence" value="ECO:0007669"/>
    <property type="project" value="TreeGrafter"/>
</dbReference>
<dbReference type="InterPro" id="IPR001853">
    <property type="entry name" value="DSBA-like_thioredoxin_dom"/>
</dbReference>
<name>A0A423TFR7_PENVA</name>
<dbReference type="STRING" id="6689.A0A423TFR7"/>
<gene>
    <name evidence="7" type="ORF">C7M84_006134</name>
</gene>
<evidence type="ECO:0000256" key="2">
    <source>
        <dbReference type="ARBA" id="ARBA00022679"/>
    </source>
</evidence>